<feature type="domain" description="AAA+ ATPase" evidence="4">
    <location>
        <begin position="296"/>
        <end position="445"/>
    </location>
</feature>
<gene>
    <name evidence="5" type="ORF">EMU01_27930</name>
</gene>
<dbReference type="PRINTS" id="PR00300">
    <property type="entry name" value="CLPPROTEASEA"/>
</dbReference>
<dbReference type="Pfam" id="PF07724">
    <property type="entry name" value="AAA_2"/>
    <property type="match status" value="1"/>
</dbReference>
<dbReference type="Proteomes" id="UP000321175">
    <property type="component" value="Unassembled WGS sequence"/>
</dbReference>
<dbReference type="InterPro" id="IPR050130">
    <property type="entry name" value="ClpA_ClpB"/>
</dbReference>
<comment type="caution">
    <text evidence="5">The sequence shown here is derived from an EMBL/GenBank/DDBJ whole genome shotgun (WGS) entry which is preliminary data.</text>
</comment>
<evidence type="ECO:0000256" key="3">
    <source>
        <dbReference type="ARBA" id="ARBA00025613"/>
    </source>
</evidence>
<protein>
    <recommendedName>
        <fullName evidence="4">AAA+ ATPase domain-containing protein</fullName>
    </recommendedName>
</protein>
<evidence type="ECO:0000313" key="6">
    <source>
        <dbReference type="Proteomes" id="UP000321175"/>
    </source>
</evidence>
<dbReference type="SMART" id="SM00382">
    <property type="entry name" value="AAA"/>
    <property type="match status" value="1"/>
</dbReference>
<keyword evidence="6" id="KW-1185">Reference proteome</keyword>
<dbReference type="PANTHER" id="PTHR11638">
    <property type="entry name" value="ATP-DEPENDENT CLP PROTEASE"/>
    <property type="match status" value="1"/>
</dbReference>
<evidence type="ECO:0000259" key="4">
    <source>
        <dbReference type="SMART" id="SM00382"/>
    </source>
</evidence>
<evidence type="ECO:0000256" key="1">
    <source>
        <dbReference type="ARBA" id="ARBA00022741"/>
    </source>
</evidence>
<dbReference type="GeneID" id="61000085"/>
<organism evidence="5 6">
    <name type="scientific">Enterococcus mundtii</name>
    <dbReference type="NCBI Taxonomy" id="53346"/>
    <lineage>
        <taxon>Bacteria</taxon>
        <taxon>Bacillati</taxon>
        <taxon>Bacillota</taxon>
        <taxon>Bacilli</taxon>
        <taxon>Lactobacillales</taxon>
        <taxon>Enterococcaceae</taxon>
        <taxon>Enterococcus</taxon>
    </lineage>
</organism>
<evidence type="ECO:0000256" key="2">
    <source>
        <dbReference type="ARBA" id="ARBA00022840"/>
    </source>
</evidence>
<sequence length="509" mass="59784">MLYIYDIKNINQMKKDMKNYKFYSFSRLLNECENINNLYGMNYNSLVIDITILIRDSSLNDLFCERYLTVLLDTSDNIHFSLQSDLLDDFKIKYPMLIDDDKINYNYVGETDINSTIELLETVKPNVLYMYENNTTMLNFINQQKAIYISNLIDEDNGVSLQYNTDKIKKLLGSKNILYVDITSAIRTLKVRDYWALQYEILFRKIMKSKSIFFTIESSFKQYAMEIFPLFFETTKNISEESSEVFDEKQSKIEKKNYNEILDLITSKLIGHEEFKKDFRRNFLKFSYLKELKQRKILSILICGESGIGKTEFAKITSEAIYPGNPLIKINFGNYSTEGVLNSLIGSPIGYVGSEEGGELINKMIISNSKVILIDEFEKATPSVYNFFYELLEDGKFTDRHGKEHDLEGYIIIFTSNMTEKQYKERIPEPLKSRFDMTYNFKILTVDEKLEYINSTAEKLISDLNSKYLFDLNLDYLSSDLKKLVVNNNLRNIKRQIEDIIFNEFFQKK</sequence>
<dbReference type="InterPro" id="IPR027417">
    <property type="entry name" value="P-loop_NTPase"/>
</dbReference>
<dbReference type="EMBL" id="BJWA01000030">
    <property type="protein sequence ID" value="GEL81649.1"/>
    <property type="molecule type" value="Genomic_DNA"/>
</dbReference>
<name>A0ABQ0VG58_ENTMU</name>
<keyword evidence="1" id="KW-0547">Nucleotide-binding</keyword>
<dbReference type="Gene3D" id="3.40.50.300">
    <property type="entry name" value="P-loop containing nucleotide triphosphate hydrolases"/>
    <property type="match status" value="1"/>
</dbReference>
<evidence type="ECO:0000313" key="5">
    <source>
        <dbReference type="EMBL" id="GEL81649.1"/>
    </source>
</evidence>
<accession>A0ABQ0VG58</accession>
<dbReference type="PANTHER" id="PTHR11638:SF18">
    <property type="entry name" value="HEAT SHOCK PROTEIN 104"/>
    <property type="match status" value="1"/>
</dbReference>
<dbReference type="InterPro" id="IPR001270">
    <property type="entry name" value="ClpA/B"/>
</dbReference>
<comment type="function">
    <text evidence="3">Part of a stress-induced multi-chaperone system, it is involved in the recovery of the cell from heat-induced damage, in cooperation with DnaK, DnaJ and GrpE. Acts before DnaK, in the processing of protein aggregates. Protein binding stimulates the ATPase activity; ATP hydrolysis unfolds the denatured protein aggregates, which probably helps expose new hydrophobic binding sites on the surface of ClpB-bound aggregates, contributing to the solubilization and refolding of denatured protein aggregates by DnaK.</text>
</comment>
<dbReference type="InterPro" id="IPR003593">
    <property type="entry name" value="AAA+_ATPase"/>
</dbReference>
<dbReference type="SUPFAM" id="SSF52540">
    <property type="entry name" value="P-loop containing nucleoside triphosphate hydrolases"/>
    <property type="match status" value="1"/>
</dbReference>
<keyword evidence="2" id="KW-0067">ATP-binding</keyword>
<reference evidence="5 6" key="1">
    <citation type="submission" date="2019-07" db="EMBL/GenBank/DDBJ databases">
        <title>Whole genome shotgun sequence of Enterococcus mundtii NBRC 100490.</title>
        <authorList>
            <person name="Hosoyama A."/>
            <person name="Uohara A."/>
            <person name="Ohji S."/>
            <person name="Ichikawa N."/>
        </authorList>
    </citation>
    <scope>NUCLEOTIDE SEQUENCE [LARGE SCALE GENOMIC DNA]</scope>
    <source>
        <strain evidence="5 6">NBRC 100490</strain>
    </source>
</reference>
<dbReference type="RefSeq" id="WP_071867897.1">
    <property type="nucleotide sequence ID" value="NZ_BJWA01000030.1"/>
</dbReference>
<proteinExistence type="predicted"/>
<dbReference type="InterPro" id="IPR003959">
    <property type="entry name" value="ATPase_AAA_core"/>
</dbReference>